<accession>A0ABR0SHN1</accession>
<dbReference type="EMBL" id="JAVFKD010000014">
    <property type="protein sequence ID" value="KAK5991206.1"/>
    <property type="molecule type" value="Genomic_DNA"/>
</dbReference>
<protein>
    <submittedName>
        <fullName evidence="1">Uncharacterized protein</fullName>
    </submittedName>
</protein>
<evidence type="ECO:0000313" key="1">
    <source>
        <dbReference type="EMBL" id="KAK5991206.1"/>
    </source>
</evidence>
<evidence type="ECO:0000313" key="2">
    <source>
        <dbReference type="Proteomes" id="UP001338125"/>
    </source>
</evidence>
<reference evidence="1 2" key="1">
    <citation type="submission" date="2024-01" db="EMBL/GenBank/DDBJ databases">
        <title>Complete genome of Cladobotryum mycophilum ATHUM6906.</title>
        <authorList>
            <person name="Christinaki A.C."/>
            <person name="Myridakis A.I."/>
            <person name="Kouvelis V.N."/>
        </authorList>
    </citation>
    <scope>NUCLEOTIDE SEQUENCE [LARGE SCALE GENOMIC DNA]</scope>
    <source>
        <strain evidence="1 2">ATHUM6906</strain>
    </source>
</reference>
<dbReference type="Proteomes" id="UP001338125">
    <property type="component" value="Unassembled WGS sequence"/>
</dbReference>
<comment type="caution">
    <text evidence="1">The sequence shown here is derived from an EMBL/GenBank/DDBJ whole genome shotgun (WGS) entry which is preliminary data.</text>
</comment>
<gene>
    <name evidence="1" type="ORF">PT974_09484</name>
</gene>
<keyword evidence="2" id="KW-1185">Reference proteome</keyword>
<organism evidence="1 2">
    <name type="scientific">Cladobotryum mycophilum</name>
    <dbReference type="NCBI Taxonomy" id="491253"/>
    <lineage>
        <taxon>Eukaryota</taxon>
        <taxon>Fungi</taxon>
        <taxon>Dikarya</taxon>
        <taxon>Ascomycota</taxon>
        <taxon>Pezizomycotina</taxon>
        <taxon>Sordariomycetes</taxon>
        <taxon>Hypocreomycetidae</taxon>
        <taxon>Hypocreales</taxon>
        <taxon>Hypocreaceae</taxon>
        <taxon>Cladobotryum</taxon>
    </lineage>
</organism>
<name>A0ABR0SHN1_9HYPO</name>
<proteinExistence type="predicted"/>
<sequence>MPRSWAIPPPVDKPTLESVLDEGFRWRHLLYGFCSTFWGREGAVEKWQTKTNSLIWQDTRVTIRMDCRMESHRPVRDGETLGGLSTTLRGAVGR</sequence>